<evidence type="ECO:0000313" key="2">
    <source>
        <dbReference type="EMBL" id="AKG91875.1"/>
    </source>
</evidence>
<dbReference type="Proteomes" id="UP000034723">
    <property type="component" value="Chromosome"/>
</dbReference>
<dbReference type="InterPro" id="IPR050855">
    <property type="entry name" value="NDM-1-like"/>
</dbReference>
<dbReference type="KEGG" id="gah:GAH_00793"/>
<protein>
    <submittedName>
        <fullName evidence="2">Zn-dependent hydrolase</fullName>
    </submittedName>
</protein>
<dbReference type="InParanoid" id="A0A0F7IIL7"/>
<dbReference type="Gene3D" id="3.60.15.10">
    <property type="entry name" value="Ribonuclease Z/Hydroxyacylglutathione hydrolase-like"/>
    <property type="match status" value="1"/>
</dbReference>
<dbReference type="EMBL" id="CP011267">
    <property type="protein sequence ID" value="AKG91875.1"/>
    <property type="molecule type" value="Genomic_DNA"/>
</dbReference>
<evidence type="ECO:0000259" key="1">
    <source>
        <dbReference type="SMART" id="SM00849"/>
    </source>
</evidence>
<name>A0A0F7IIL7_9EURY</name>
<keyword evidence="3" id="KW-1185">Reference proteome</keyword>
<feature type="domain" description="Metallo-beta-lactamase" evidence="1">
    <location>
        <begin position="25"/>
        <end position="210"/>
    </location>
</feature>
<dbReference type="GO" id="GO:0016787">
    <property type="term" value="F:hydrolase activity"/>
    <property type="evidence" value="ECO:0007669"/>
    <property type="project" value="UniProtKB-KW"/>
</dbReference>
<dbReference type="SUPFAM" id="SSF56281">
    <property type="entry name" value="Metallo-hydrolase/oxidoreductase"/>
    <property type="match status" value="1"/>
</dbReference>
<reference evidence="2 3" key="1">
    <citation type="submission" date="2015-04" db="EMBL/GenBank/DDBJ databases">
        <title>The complete genome sequence of the hyperthermophilic, obligate iron-reducing archaeon Geoglobus ahangari strain 234T.</title>
        <authorList>
            <person name="Manzella M.P."/>
            <person name="Holmes D.E."/>
            <person name="Rocheleau J.M."/>
            <person name="Chung A."/>
            <person name="Reguera G."/>
            <person name="Kashefi K."/>
        </authorList>
    </citation>
    <scope>NUCLEOTIDE SEQUENCE [LARGE SCALE GENOMIC DNA]</scope>
    <source>
        <strain evidence="2 3">234</strain>
    </source>
</reference>
<dbReference type="InterPro" id="IPR001279">
    <property type="entry name" value="Metallo-B-lactamas"/>
</dbReference>
<dbReference type="STRING" id="113653.GAH_00793"/>
<dbReference type="HOGENOM" id="CLU_061385_0_0_2"/>
<dbReference type="PATRIC" id="fig|113653.22.peg.793"/>
<accession>A0A0F7IIL7</accession>
<dbReference type="SMART" id="SM00849">
    <property type="entry name" value="Lactamase_B"/>
    <property type="match status" value="1"/>
</dbReference>
<proteinExistence type="predicted"/>
<dbReference type="AlphaFoldDB" id="A0A0F7IIL7"/>
<dbReference type="GeneID" id="24803375"/>
<gene>
    <name evidence="2" type="ORF">GAH_00793</name>
</gene>
<dbReference type="InterPro" id="IPR037482">
    <property type="entry name" value="ST1585_MBL-fold"/>
</dbReference>
<dbReference type="InterPro" id="IPR036866">
    <property type="entry name" value="RibonucZ/Hydroxyglut_hydro"/>
</dbReference>
<keyword evidence="2" id="KW-0378">Hydrolase</keyword>
<dbReference type="RefSeq" id="WP_048094817.1">
    <property type="nucleotide sequence ID" value="NZ_CP011267.1"/>
</dbReference>
<dbReference type="OrthoDB" id="197151at2157"/>
<dbReference type="PANTHER" id="PTHR42951">
    <property type="entry name" value="METALLO-BETA-LACTAMASE DOMAIN-CONTAINING"/>
    <property type="match status" value="1"/>
</dbReference>
<organism evidence="2 3">
    <name type="scientific">Geoglobus ahangari</name>
    <dbReference type="NCBI Taxonomy" id="113653"/>
    <lineage>
        <taxon>Archaea</taxon>
        <taxon>Methanobacteriati</taxon>
        <taxon>Methanobacteriota</taxon>
        <taxon>Archaeoglobi</taxon>
        <taxon>Archaeoglobales</taxon>
        <taxon>Archaeoglobaceae</taxon>
        <taxon>Geoglobus</taxon>
    </lineage>
</organism>
<dbReference type="PANTHER" id="PTHR42951:SF4">
    <property type="entry name" value="ACYL-COENZYME A THIOESTERASE MBLAC2"/>
    <property type="match status" value="1"/>
</dbReference>
<dbReference type="CDD" id="cd07726">
    <property type="entry name" value="ST1585-like_MBL-fold"/>
    <property type="match status" value="1"/>
</dbReference>
<evidence type="ECO:0000313" key="3">
    <source>
        <dbReference type="Proteomes" id="UP000034723"/>
    </source>
</evidence>
<sequence length="299" mass="34073">MNIYRFGDDLYLIDLPQKIEGFRKFISSWVYTGEFTAVVDPGPKSTIEVLVNSLREIGVRNVDYVLLTHIHIDHAGGVGEFLKYFEGAKLVVSERGKEHLVNPERLWKGSLKVLGDIAKAYGEIVPVDESRFADGVEGVEVIPTPGHAVHHQSYLIGDYLFVGEALGVFHAIKEDIYQRPATPPRFIYEVADESIRKLKKLGNKTACFGHFGVYENSGDVAKYAERQLRMWVDAVTDAICCTSDESFDSIRDRVVRDLLERDARFAGYLKLDRDIRKREDYFIGNTIRGIYEYVKENRI</sequence>
<dbReference type="Pfam" id="PF00753">
    <property type="entry name" value="Lactamase_B"/>
    <property type="match status" value="1"/>
</dbReference>